<dbReference type="SUPFAM" id="SSF47323">
    <property type="entry name" value="Anticodon-binding domain of a subclass of class I aminoacyl-tRNA synthetases"/>
    <property type="match status" value="1"/>
</dbReference>
<evidence type="ECO:0000256" key="3">
    <source>
        <dbReference type="ARBA" id="ARBA00022598"/>
    </source>
</evidence>
<dbReference type="GO" id="GO:0004814">
    <property type="term" value="F:arginine-tRNA ligase activity"/>
    <property type="evidence" value="ECO:0007669"/>
    <property type="project" value="UniProtKB-UniRule"/>
</dbReference>
<feature type="domain" description="Arginyl tRNA synthetase N-terminal" evidence="12">
    <location>
        <begin position="3"/>
        <end position="86"/>
    </location>
</feature>
<name>A0A1G2MSW2_9BACT</name>
<evidence type="ECO:0000256" key="7">
    <source>
        <dbReference type="ARBA" id="ARBA00023146"/>
    </source>
</evidence>
<dbReference type="InterPro" id="IPR009080">
    <property type="entry name" value="tRNAsynth_Ia_anticodon-bd"/>
</dbReference>
<evidence type="ECO:0000313" key="14">
    <source>
        <dbReference type="Proteomes" id="UP000177565"/>
    </source>
</evidence>
<dbReference type="PRINTS" id="PR01038">
    <property type="entry name" value="TRNASYNTHARG"/>
</dbReference>
<dbReference type="InterPro" id="IPR014729">
    <property type="entry name" value="Rossmann-like_a/b/a_fold"/>
</dbReference>
<organism evidence="13 14">
    <name type="scientific">Candidatus Taylorbacteria bacterium RIFCSPHIGHO2_02_FULL_46_13</name>
    <dbReference type="NCBI Taxonomy" id="1802312"/>
    <lineage>
        <taxon>Bacteria</taxon>
        <taxon>Candidatus Tayloriibacteriota</taxon>
    </lineage>
</organism>
<dbReference type="SUPFAM" id="SSF55190">
    <property type="entry name" value="Arginyl-tRNA synthetase (ArgRS), N-terminal 'additional' domain"/>
    <property type="match status" value="1"/>
</dbReference>
<dbReference type="GO" id="GO:0006420">
    <property type="term" value="P:arginyl-tRNA aminoacylation"/>
    <property type="evidence" value="ECO:0007669"/>
    <property type="project" value="UniProtKB-UniRule"/>
</dbReference>
<comment type="similarity">
    <text evidence="1 10">Belongs to the class-I aminoacyl-tRNA synthetase family.</text>
</comment>
<comment type="caution">
    <text evidence="13">The sequence shown here is derived from an EMBL/GenBank/DDBJ whole genome shotgun (WGS) entry which is preliminary data.</text>
</comment>
<reference evidence="13 14" key="1">
    <citation type="journal article" date="2016" name="Nat. Commun.">
        <title>Thousands of microbial genomes shed light on interconnected biogeochemical processes in an aquifer system.</title>
        <authorList>
            <person name="Anantharaman K."/>
            <person name="Brown C.T."/>
            <person name="Hug L.A."/>
            <person name="Sharon I."/>
            <person name="Castelle C.J."/>
            <person name="Probst A.J."/>
            <person name="Thomas B.C."/>
            <person name="Singh A."/>
            <person name="Wilkins M.J."/>
            <person name="Karaoz U."/>
            <person name="Brodie E.L."/>
            <person name="Williams K.H."/>
            <person name="Hubbard S.S."/>
            <person name="Banfield J.F."/>
        </authorList>
    </citation>
    <scope>NUCLEOTIDE SEQUENCE [LARGE SCALE GENOMIC DNA]</scope>
</reference>
<evidence type="ECO:0000259" key="12">
    <source>
        <dbReference type="SMART" id="SM01016"/>
    </source>
</evidence>
<dbReference type="GO" id="GO:0005737">
    <property type="term" value="C:cytoplasm"/>
    <property type="evidence" value="ECO:0007669"/>
    <property type="project" value="UniProtKB-UniRule"/>
</dbReference>
<protein>
    <recommendedName>
        <fullName evidence="2 9">Arginine--tRNA ligase</fullName>
        <ecNumber evidence="2 9">6.1.1.19</ecNumber>
    </recommendedName>
</protein>
<dbReference type="PANTHER" id="PTHR11956">
    <property type="entry name" value="ARGINYL-TRNA SYNTHETASE"/>
    <property type="match status" value="1"/>
</dbReference>
<dbReference type="Pfam" id="PF03485">
    <property type="entry name" value="Arg_tRNA_synt_N"/>
    <property type="match status" value="1"/>
</dbReference>
<dbReference type="Gene3D" id="1.10.730.10">
    <property type="entry name" value="Isoleucyl-tRNA Synthetase, Domain 1"/>
    <property type="match status" value="1"/>
</dbReference>
<keyword evidence="6 10" id="KW-0648">Protein biosynthesis</keyword>
<dbReference type="InterPro" id="IPR036695">
    <property type="entry name" value="Arg-tRNA-synth_N_sf"/>
</dbReference>
<dbReference type="SMART" id="SM01016">
    <property type="entry name" value="Arg_tRNA_synt_N"/>
    <property type="match status" value="1"/>
</dbReference>
<dbReference type="Gene3D" id="3.40.50.620">
    <property type="entry name" value="HUPs"/>
    <property type="match status" value="1"/>
</dbReference>
<dbReference type="EC" id="6.1.1.19" evidence="2 9"/>
<dbReference type="InterPro" id="IPR035684">
    <property type="entry name" value="ArgRS_core"/>
</dbReference>
<keyword evidence="3 10" id="KW-0436">Ligase</keyword>
<dbReference type="FunFam" id="1.10.730.10:FF:000006">
    <property type="entry name" value="Arginyl-tRNA synthetase 2, mitochondrial"/>
    <property type="match status" value="1"/>
</dbReference>
<evidence type="ECO:0000313" key="13">
    <source>
        <dbReference type="EMBL" id="OHA26997.1"/>
    </source>
</evidence>
<dbReference type="InterPro" id="IPR001278">
    <property type="entry name" value="Arg-tRNA-ligase"/>
</dbReference>
<evidence type="ECO:0000256" key="5">
    <source>
        <dbReference type="ARBA" id="ARBA00022840"/>
    </source>
</evidence>
<evidence type="ECO:0000256" key="1">
    <source>
        <dbReference type="ARBA" id="ARBA00005594"/>
    </source>
</evidence>
<dbReference type="NCBIfam" id="TIGR00456">
    <property type="entry name" value="argS"/>
    <property type="match status" value="1"/>
</dbReference>
<dbReference type="Proteomes" id="UP000177565">
    <property type="component" value="Unassembled WGS sequence"/>
</dbReference>
<keyword evidence="5 10" id="KW-0067">ATP-binding</keyword>
<evidence type="ECO:0000256" key="6">
    <source>
        <dbReference type="ARBA" id="ARBA00022917"/>
    </source>
</evidence>
<evidence type="ECO:0000256" key="2">
    <source>
        <dbReference type="ARBA" id="ARBA00012837"/>
    </source>
</evidence>
<dbReference type="Pfam" id="PF05746">
    <property type="entry name" value="DALR_1"/>
    <property type="match status" value="1"/>
</dbReference>
<dbReference type="EMBL" id="MHRQ01000013">
    <property type="protein sequence ID" value="OHA26997.1"/>
    <property type="molecule type" value="Genomic_DNA"/>
</dbReference>
<evidence type="ECO:0000256" key="9">
    <source>
        <dbReference type="NCBIfam" id="TIGR00456"/>
    </source>
</evidence>
<keyword evidence="7 10" id="KW-0030">Aminoacyl-tRNA synthetase</keyword>
<dbReference type="InterPro" id="IPR005148">
    <property type="entry name" value="Arg-tRNA-synth_N"/>
</dbReference>
<dbReference type="Gene3D" id="3.30.1360.70">
    <property type="entry name" value="Arginyl tRNA synthetase N-terminal domain"/>
    <property type="match status" value="1"/>
</dbReference>
<dbReference type="AlphaFoldDB" id="A0A1G2MSW2"/>
<evidence type="ECO:0000256" key="10">
    <source>
        <dbReference type="RuleBase" id="RU363038"/>
    </source>
</evidence>
<sequence length="577" mass="64620">MKEKLKKNITEALEKWGVSDVSFSVEATNDETHGEYATNVAMVSAKILKTNPKALASELVSELSENLPKEIEKVEVAGPGFINFFLKREYFSDTVSHILKEGEHYGRSVALKGQKVMVEYTDPNPFKEFHIGHLMSNTIGESIARLYEVQGAEVKRACYQGDVGLHVAKAIWGMQSVPERDENPLNSLSPEAQAQYLGHAYQLGSAAYEGGEKDAIEEINRKVYDRSDSEINKLYDWGRKVSLAYFDGQYKKLGTKFDFNFFESEMAKPGLEIVRKFLGRLFQESDGAIVFHAEKHNPKLHTRVYITSQGLPTYEAKELALHVAKARKYPADASIVITANEQDGVFAVGLEAFRQIDKEHASRVKHVSHGMLRLPTGKMSSRTGGVITADELIFSIVSKLKEKFSESERKADEVTLESVSIGAIKYSILRQSIGSDIIFDLEKSVSLEGDSGPYLQYAAVRAHSILEKAKAEGVRGSLTSTGNVEVRLPHEWQTRSFERLLSHFPEVVERAGAEFAPQYISTYLIEIAASFNNFYAQEKIVDKDDPHSPYKLALTKAFRTVMENGLWILGIKVPERM</sequence>
<evidence type="ECO:0000256" key="8">
    <source>
        <dbReference type="ARBA" id="ARBA00049339"/>
    </source>
</evidence>
<dbReference type="PANTHER" id="PTHR11956:SF5">
    <property type="entry name" value="ARGININE--TRNA LIGASE, CYTOPLASMIC"/>
    <property type="match status" value="1"/>
</dbReference>
<accession>A0A1G2MSW2</accession>
<evidence type="ECO:0000256" key="4">
    <source>
        <dbReference type="ARBA" id="ARBA00022741"/>
    </source>
</evidence>
<comment type="catalytic activity">
    <reaction evidence="8">
        <text>tRNA(Arg) + L-arginine + ATP = L-arginyl-tRNA(Arg) + AMP + diphosphate</text>
        <dbReference type="Rhea" id="RHEA:20301"/>
        <dbReference type="Rhea" id="RHEA-COMP:9658"/>
        <dbReference type="Rhea" id="RHEA-COMP:9673"/>
        <dbReference type="ChEBI" id="CHEBI:30616"/>
        <dbReference type="ChEBI" id="CHEBI:32682"/>
        <dbReference type="ChEBI" id="CHEBI:33019"/>
        <dbReference type="ChEBI" id="CHEBI:78442"/>
        <dbReference type="ChEBI" id="CHEBI:78513"/>
        <dbReference type="ChEBI" id="CHEBI:456215"/>
        <dbReference type="EC" id="6.1.1.19"/>
    </reaction>
</comment>
<dbReference type="InterPro" id="IPR008909">
    <property type="entry name" value="DALR_anticod-bd"/>
</dbReference>
<dbReference type="SMART" id="SM00836">
    <property type="entry name" value="DALR_1"/>
    <property type="match status" value="1"/>
</dbReference>
<dbReference type="STRING" id="1802312.A3C06_04495"/>
<dbReference type="GO" id="GO:0005524">
    <property type="term" value="F:ATP binding"/>
    <property type="evidence" value="ECO:0007669"/>
    <property type="project" value="UniProtKB-KW"/>
</dbReference>
<dbReference type="Pfam" id="PF00750">
    <property type="entry name" value="tRNA-synt_1d"/>
    <property type="match status" value="1"/>
</dbReference>
<proteinExistence type="inferred from homology"/>
<feature type="domain" description="DALR anticodon binding" evidence="11">
    <location>
        <begin position="455"/>
        <end position="577"/>
    </location>
</feature>
<gene>
    <name evidence="13" type="ORF">A3C06_04495</name>
</gene>
<evidence type="ECO:0000259" key="11">
    <source>
        <dbReference type="SMART" id="SM00836"/>
    </source>
</evidence>
<keyword evidence="4 10" id="KW-0547">Nucleotide-binding</keyword>
<dbReference type="SUPFAM" id="SSF52374">
    <property type="entry name" value="Nucleotidylyl transferase"/>
    <property type="match status" value="1"/>
</dbReference>